<dbReference type="GO" id="GO:0005813">
    <property type="term" value="C:centrosome"/>
    <property type="evidence" value="ECO:0007669"/>
    <property type="project" value="UniProtKB-SubCell"/>
</dbReference>
<feature type="region of interest" description="Disordered" evidence="5">
    <location>
        <begin position="409"/>
        <end position="462"/>
    </location>
</feature>
<organism evidence="7 8">
    <name type="scientific">Pleurodeles waltl</name>
    <name type="common">Iberian ribbed newt</name>
    <dbReference type="NCBI Taxonomy" id="8319"/>
    <lineage>
        <taxon>Eukaryota</taxon>
        <taxon>Metazoa</taxon>
        <taxon>Chordata</taxon>
        <taxon>Craniata</taxon>
        <taxon>Vertebrata</taxon>
        <taxon>Euteleostomi</taxon>
        <taxon>Amphibia</taxon>
        <taxon>Batrachia</taxon>
        <taxon>Caudata</taxon>
        <taxon>Salamandroidea</taxon>
        <taxon>Salamandridae</taxon>
        <taxon>Pleurodelinae</taxon>
        <taxon>Pleurodeles</taxon>
    </lineage>
</organism>
<feature type="region of interest" description="Disordered" evidence="5">
    <location>
        <begin position="1428"/>
        <end position="1455"/>
    </location>
</feature>
<evidence type="ECO:0000313" key="8">
    <source>
        <dbReference type="Proteomes" id="UP001066276"/>
    </source>
</evidence>
<evidence type="ECO:0000256" key="3">
    <source>
        <dbReference type="ARBA" id="ARBA00023212"/>
    </source>
</evidence>
<evidence type="ECO:0000256" key="5">
    <source>
        <dbReference type="SAM" id="MobiDB-lite"/>
    </source>
</evidence>
<keyword evidence="8" id="KW-1185">Reference proteome</keyword>
<accession>A0AAV7NDK9</accession>
<dbReference type="GO" id="GO:0005814">
    <property type="term" value="C:centriole"/>
    <property type="evidence" value="ECO:0007669"/>
    <property type="project" value="TreeGrafter"/>
</dbReference>
<proteinExistence type="predicted"/>
<feature type="compositionally biased region" description="Low complexity" evidence="5">
    <location>
        <begin position="1165"/>
        <end position="1176"/>
    </location>
</feature>
<dbReference type="PANTHER" id="PTHR21553:SF26">
    <property type="entry name" value="ALMS MOTIF DOMAIN-CONTAINING PROTEIN"/>
    <property type="match status" value="1"/>
</dbReference>
<feature type="compositionally biased region" description="Low complexity" evidence="5">
    <location>
        <begin position="1292"/>
        <end position="1302"/>
    </location>
</feature>
<feature type="coiled-coil region" evidence="4">
    <location>
        <begin position="658"/>
        <end position="685"/>
    </location>
</feature>
<sequence>MQPSNKLIGFESPRSCQPKDLDEELNYSGLHWKGNDRVLRYSAKRQCLPCLINQLTFLTILRSRLLQLVLHLQRMKRKVAKVGQLRLSPNEEALLIKAEVERRRKLRLQQVREQEKYIALQIREEVKNRRDQQLHHLAEELKAEWQEAQAQKIRALEKIYQSSLKAVGEGHQRAKENAPDLEAIAKQVAVCHEKAERRHREALKELKHQRESQLKEQNCHIRTRKKALDVEKERAAKIASLPPPPPEPFEIFQEAQKVTTAKAYDMNSFSGSHYHFLEPYVDREMDTEQPDARLAAEEEGKRLDDLHKEDEQERREHLEKAQLRGYHALKMVHLTQDREQLLKELEQMQQDDLCRRRQTVAQMPPQLFVPAYKRIEIREDFQRELEFAFEDMYSEDRKVKGDLILKLEPEPLPAPSVGNEDELDLSMDPEQICPTQPTEAQKSANIEHTSKPTASESSNVPQSKLVLNKLLNRIRSQKGQRPLNCEATPASETVGSGSFDVDERQEPAAVSEQEGQSEPINAPPIIKPPEVVDTTVMAGNSILLHPHEKAARVRMAAERHRQIESLEQQKQQQLALLHQLEQQRIKLQENFQKAQLQIQESCRREPEDPIQPDPQMLKNVEVPNDNNDEIQQTSKAVGSPESERLKEDQHLEIIRNYQHRLLQQSKQHQQSVEEARKRLQDYQNILRKRYPSLSTSLVDLSTGQLKGDPSVGQLPGTSGTGLHKLSPGKKSQFELVSFKENAESLAPCLLNTAVIPRDSEQSPHFTRPQVCPSELAEQYQICKNDFQQVNQRLYLESMAVFGALSKQPVSETKQPASLCSHLESVALPEPSSSFGPQSQTRLQWMHPSVHKEYFEQDQKPVVDFCQGQYLPKPPTAENSAEELVPDLQEAPRTMLILPEHIAALQHQEVQSTTPPSLSNAQAGSLLCGQHIEKRAVHEPQTLNGHYPSPPFSDPVQYQQQLLASSREIEAHQNHLKELQLQLDQQRELLLSRQKLQEQALIQKQNELKSQMQRQQEALFDFLQDKQIAEPIGLSQNPNDQQMSLISSILRAVEHNNEEVTPFKEQKHILLGKEHKWRPSKPPVTKIKLGPVLEQHELSAIQEIESPKSGRLSITGRKDLTSSSDKASFLSLVCDPSYSESSSDASHSDINLSRVSTNTKDHSSRDSTSSSKNSSLSWREMLTRESASSHNTAPSEESEPVQCAPSYSAAVGVGILNHNTNSRPNKEMPCLPLPEFNESSHSVDASSDCIFSTTISTGSIVTSEKADSSPGDTDCSPCTADQCTASFAQGLTSSPKSLPVSLPLHPPRRHKLIPENQESQPPTQKHRSQIQQIIDKYTKDLEESFERNIPFQAPVVDLHFSHLSKESSTLQSFHFLEAKPDYDSSSLSIQQSERTPHFEELNVSKHSYLITESHERLAQRHSPTFDTQLNSSSMLSSGGTNELHINASPVGTSDSDNDVHAPALRLDFSHFENIEISLPSFHSLEPKLDHDHHTTSSFQFSDRSLHFQDLAVHSKSSVCSLKNQEPPSQQCTASVVLNSDSLTSPVDSEKAQGTTQLTGDSFIRNTSLADSSKSFYQLSTELTFGEQSLTATENVTDPTPGDYCGLSSEQQCHPLQGAEVPHTSQHLETLRSQSACSFQENASFYDLDVSQNTAENSLVMDNLILDCTDMKREDSSCFENLAEVNVNQVRKVEDLLTTLNSGTTVAQEETQKHVDIAFSEDHFVAMSAQELTPESQLLKPVKALSATSDSSNKDEFIQITSSGSCHALNGTTTLTKMSASTLLQANIPIWDIGTGHGIMEEPDLTLISFNDSCVTVSDLEVVHQAENHVCKINNLPNLNDGSELKDCSLEDRFKIPLPEAENPICILPESSTQDGSPGTVMHLSITSSPENLQKAFLKKKQDFIEQSSKRIEEIKMKPRHSKKPVQTALYRKKSPQPALQTELPLHSDHISPDLQLKKVAPVKVCTPEDRKTAEVVMHQRTLRLYNQLEEVKTKRMEKMRQETYNKNRGKAKEFHKKTLEKLRAKMS</sequence>
<gene>
    <name evidence="7" type="ORF">NDU88_001526</name>
</gene>
<feature type="compositionally biased region" description="Low complexity" evidence="5">
    <location>
        <begin position="1138"/>
        <end position="1152"/>
    </location>
</feature>
<dbReference type="PANTHER" id="PTHR21553">
    <property type="entry name" value="ALMS1-RELATED"/>
    <property type="match status" value="1"/>
</dbReference>
<feature type="compositionally biased region" description="Polar residues" evidence="5">
    <location>
        <begin position="1184"/>
        <end position="1194"/>
    </location>
</feature>
<reference evidence="7" key="1">
    <citation type="journal article" date="2022" name="bioRxiv">
        <title>Sequencing and chromosome-scale assembly of the giantPleurodeles waltlgenome.</title>
        <authorList>
            <person name="Brown T."/>
            <person name="Elewa A."/>
            <person name="Iarovenko S."/>
            <person name="Subramanian E."/>
            <person name="Araus A.J."/>
            <person name="Petzold A."/>
            <person name="Susuki M."/>
            <person name="Suzuki K.-i.T."/>
            <person name="Hayashi T."/>
            <person name="Toyoda A."/>
            <person name="Oliveira C."/>
            <person name="Osipova E."/>
            <person name="Leigh N.D."/>
            <person name="Simon A."/>
            <person name="Yun M.H."/>
        </authorList>
    </citation>
    <scope>NUCLEOTIDE SEQUENCE</scope>
    <source>
        <strain evidence="7">20211129_DDA</strain>
        <tissue evidence="7">Liver</tissue>
    </source>
</reference>
<evidence type="ECO:0000256" key="1">
    <source>
        <dbReference type="ARBA" id="ARBA00004300"/>
    </source>
</evidence>
<feature type="compositionally biased region" description="Polar residues" evidence="5">
    <location>
        <begin position="1428"/>
        <end position="1439"/>
    </location>
</feature>
<feature type="coiled-coil region" evidence="4">
    <location>
        <begin position="961"/>
        <end position="1017"/>
    </location>
</feature>
<evidence type="ECO:0000256" key="2">
    <source>
        <dbReference type="ARBA" id="ARBA00022490"/>
    </source>
</evidence>
<feature type="region of interest" description="Disordered" evidence="5">
    <location>
        <begin position="1292"/>
        <end position="1328"/>
    </location>
</feature>
<evidence type="ECO:0000259" key="6">
    <source>
        <dbReference type="Pfam" id="PF15309"/>
    </source>
</evidence>
<keyword evidence="4" id="KW-0175">Coiled coil</keyword>
<comment type="subcellular location">
    <subcellularLocation>
        <location evidence="1">Cytoplasm</location>
        <location evidence="1">Cytoskeleton</location>
        <location evidence="1">Microtubule organizing center</location>
        <location evidence="1">Centrosome</location>
    </subcellularLocation>
</comment>
<feature type="coiled-coil region" evidence="4">
    <location>
        <begin position="563"/>
        <end position="597"/>
    </location>
</feature>
<feature type="compositionally biased region" description="Polar residues" evidence="5">
    <location>
        <begin position="433"/>
        <end position="462"/>
    </location>
</feature>
<evidence type="ECO:0000313" key="7">
    <source>
        <dbReference type="EMBL" id="KAJ1113272.1"/>
    </source>
</evidence>
<dbReference type="GO" id="GO:0046599">
    <property type="term" value="P:regulation of centriole replication"/>
    <property type="evidence" value="ECO:0007669"/>
    <property type="project" value="TreeGrafter"/>
</dbReference>
<dbReference type="InterPro" id="IPR029299">
    <property type="entry name" value="ALMS_motif"/>
</dbReference>
<dbReference type="Pfam" id="PF15309">
    <property type="entry name" value="ALMS_motif"/>
    <property type="match status" value="1"/>
</dbReference>
<comment type="caution">
    <text evidence="7">The sequence shown here is derived from an EMBL/GenBank/DDBJ whole genome shotgun (WGS) entry which is preliminary data.</text>
</comment>
<keyword evidence="2" id="KW-0963">Cytoplasm</keyword>
<evidence type="ECO:0000256" key="4">
    <source>
        <dbReference type="SAM" id="Coils"/>
    </source>
</evidence>
<keyword evidence="3" id="KW-0206">Cytoskeleton</keyword>
<dbReference type="GO" id="GO:0005829">
    <property type="term" value="C:cytosol"/>
    <property type="evidence" value="ECO:0007669"/>
    <property type="project" value="TreeGrafter"/>
</dbReference>
<feature type="region of interest" description="Disordered" evidence="5">
    <location>
        <begin position="624"/>
        <end position="645"/>
    </location>
</feature>
<feature type="domain" description="ALMS motif" evidence="6">
    <location>
        <begin position="1890"/>
        <end position="2022"/>
    </location>
</feature>
<dbReference type="Proteomes" id="UP001066276">
    <property type="component" value="Chromosome 8"/>
</dbReference>
<feature type="region of interest" description="Disordered" evidence="5">
    <location>
        <begin position="477"/>
        <end position="526"/>
    </location>
</feature>
<name>A0AAV7NDK9_PLEWA</name>
<feature type="region of interest" description="Disordered" evidence="5">
    <location>
        <begin position="1138"/>
        <end position="1203"/>
    </location>
</feature>
<protein>
    <recommendedName>
        <fullName evidence="6">ALMS motif domain-containing protein</fullName>
    </recommendedName>
</protein>
<dbReference type="EMBL" id="JANPWB010000012">
    <property type="protein sequence ID" value="KAJ1113272.1"/>
    <property type="molecule type" value="Genomic_DNA"/>
</dbReference>